<evidence type="ECO:0000313" key="2">
    <source>
        <dbReference type="EMBL" id="MBF6301149.1"/>
    </source>
</evidence>
<sequence length="127" mass="13534">DIRHTGLTSNPIMRHHHHTARDQTTRSHTRGKPVVPSPWQATALLIAAPGAAAYGGTDDILGSFLDGFADAFGSSSSKPPPRSQSTIYPDSASCNREAARLRRPGVIAECNPLGGTSGQYQLIVMTR</sequence>
<keyword evidence="3" id="KW-1185">Reference proteome</keyword>
<name>A0ABS0CX26_9NOCA</name>
<evidence type="ECO:0000256" key="1">
    <source>
        <dbReference type="SAM" id="MobiDB-lite"/>
    </source>
</evidence>
<dbReference type="EMBL" id="JADLQX010000024">
    <property type="protein sequence ID" value="MBF6301149.1"/>
    <property type="molecule type" value="Genomic_DNA"/>
</dbReference>
<evidence type="ECO:0000313" key="3">
    <source>
        <dbReference type="Proteomes" id="UP000702209"/>
    </source>
</evidence>
<feature type="region of interest" description="Disordered" evidence="1">
    <location>
        <begin position="71"/>
        <end position="91"/>
    </location>
</feature>
<proteinExistence type="predicted"/>
<feature type="non-terminal residue" evidence="2">
    <location>
        <position position="1"/>
    </location>
</feature>
<organism evidence="2 3">
    <name type="scientific">Nocardia amamiensis</name>
    <dbReference type="NCBI Taxonomy" id="404578"/>
    <lineage>
        <taxon>Bacteria</taxon>
        <taxon>Bacillati</taxon>
        <taxon>Actinomycetota</taxon>
        <taxon>Actinomycetes</taxon>
        <taxon>Mycobacteriales</taxon>
        <taxon>Nocardiaceae</taxon>
        <taxon>Nocardia</taxon>
    </lineage>
</organism>
<dbReference type="RefSeq" id="WP_195132377.1">
    <property type="nucleotide sequence ID" value="NZ_JADLQX010000024.1"/>
</dbReference>
<reference evidence="2 3" key="1">
    <citation type="submission" date="2020-10" db="EMBL/GenBank/DDBJ databases">
        <title>Identification of Nocardia species via Next-generation sequencing and recognition of intraspecies genetic diversity.</title>
        <authorList>
            <person name="Li P."/>
            <person name="Li P."/>
            <person name="Lu B."/>
        </authorList>
    </citation>
    <scope>NUCLEOTIDE SEQUENCE [LARGE SCALE GENOMIC DNA]</scope>
    <source>
        <strain evidence="2 3">BJ06-0157</strain>
    </source>
</reference>
<accession>A0ABS0CX26</accession>
<protein>
    <submittedName>
        <fullName evidence="2">Uncharacterized protein</fullName>
    </submittedName>
</protein>
<feature type="compositionally biased region" description="Polar residues" evidence="1">
    <location>
        <begin position="1"/>
        <end position="11"/>
    </location>
</feature>
<feature type="region of interest" description="Disordered" evidence="1">
    <location>
        <begin position="1"/>
        <end position="36"/>
    </location>
</feature>
<gene>
    <name evidence="2" type="ORF">IU459_26925</name>
</gene>
<comment type="caution">
    <text evidence="2">The sequence shown here is derived from an EMBL/GenBank/DDBJ whole genome shotgun (WGS) entry which is preliminary data.</text>
</comment>
<dbReference type="Proteomes" id="UP000702209">
    <property type="component" value="Unassembled WGS sequence"/>
</dbReference>